<dbReference type="GO" id="GO:0008360">
    <property type="term" value="P:regulation of cell shape"/>
    <property type="evidence" value="ECO:0007669"/>
    <property type="project" value="UniProtKB-KW"/>
</dbReference>
<dbReference type="AlphaFoldDB" id="A0A1F4URR4"/>
<evidence type="ECO:0000256" key="13">
    <source>
        <dbReference type="ARBA" id="ARBA00023268"/>
    </source>
</evidence>
<dbReference type="Pfam" id="PF17957">
    <property type="entry name" value="Big_7"/>
    <property type="match status" value="1"/>
</dbReference>
<keyword evidence="9" id="KW-0378">Hydrolase</keyword>
<keyword evidence="7" id="KW-0328">Glycosyltransferase</keyword>
<reference evidence="21 22" key="1">
    <citation type="journal article" date="2016" name="Nat. Commun.">
        <title>Thousands of microbial genomes shed light on interconnected biogeochemical processes in an aquifer system.</title>
        <authorList>
            <person name="Anantharaman K."/>
            <person name="Brown C.T."/>
            <person name="Hug L.A."/>
            <person name="Sharon I."/>
            <person name="Castelle C.J."/>
            <person name="Probst A.J."/>
            <person name="Thomas B.C."/>
            <person name="Singh A."/>
            <person name="Wilkins M.J."/>
            <person name="Karaoz U."/>
            <person name="Brodie E.L."/>
            <person name="Williams K.H."/>
            <person name="Hubbard S.S."/>
            <person name="Banfield J.F."/>
        </authorList>
    </citation>
    <scope>NUCLEOTIDE SEQUENCE [LARGE SCALE GENOMIC DNA]</scope>
</reference>
<dbReference type="STRING" id="1802617.A2886_02510"/>
<comment type="caution">
    <text evidence="21">The sequence shown here is derived from an EMBL/GenBank/DDBJ whole genome shotgun (WGS) entry which is preliminary data.</text>
</comment>
<dbReference type="EMBL" id="MEVA01000006">
    <property type="protein sequence ID" value="OGC47634.1"/>
    <property type="molecule type" value="Genomic_DNA"/>
</dbReference>
<dbReference type="Gene3D" id="3.40.710.10">
    <property type="entry name" value="DD-peptidase/beta-lactamase superfamily"/>
    <property type="match status" value="1"/>
</dbReference>
<dbReference type="GO" id="GO:0008955">
    <property type="term" value="F:peptidoglycan glycosyltransferase activity"/>
    <property type="evidence" value="ECO:0007669"/>
    <property type="project" value="UniProtKB-EC"/>
</dbReference>
<evidence type="ECO:0000256" key="3">
    <source>
        <dbReference type="ARBA" id="ARBA00007739"/>
    </source>
</evidence>
<evidence type="ECO:0000256" key="18">
    <source>
        <dbReference type="SAM" id="Phobius"/>
    </source>
</evidence>
<evidence type="ECO:0000256" key="6">
    <source>
        <dbReference type="ARBA" id="ARBA00022670"/>
    </source>
</evidence>
<dbReference type="InterPro" id="IPR001264">
    <property type="entry name" value="Glyco_trans_51"/>
</dbReference>
<keyword evidence="6" id="KW-0645">Protease</keyword>
<dbReference type="GO" id="GO:0005886">
    <property type="term" value="C:plasma membrane"/>
    <property type="evidence" value="ECO:0007669"/>
    <property type="project" value="UniProtKB-SubCell"/>
</dbReference>
<evidence type="ECO:0000256" key="16">
    <source>
        <dbReference type="ARBA" id="ARBA00049902"/>
    </source>
</evidence>
<evidence type="ECO:0000256" key="5">
    <source>
        <dbReference type="ARBA" id="ARBA00022645"/>
    </source>
</evidence>
<comment type="similarity">
    <text evidence="3">In the N-terminal section; belongs to the glycosyltransferase 51 family.</text>
</comment>
<evidence type="ECO:0000259" key="20">
    <source>
        <dbReference type="Pfam" id="PF00912"/>
    </source>
</evidence>
<dbReference type="Pfam" id="PF00905">
    <property type="entry name" value="Transpeptidase"/>
    <property type="match status" value="1"/>
</dbReference>
<evidence type="ECO:0000256" key="4">
    <source>
        <dbReference type="ARBA" id="ARBA00022475"/>
    </source>
</evidence>
<name>A0A1F4URR4_UNCKA</name>
<keyword evidence="18" id="KW-0812">Transmembrane</keyword>
<dbReference type="InterPro" id="IPR036950">
    <property type="entry name" value="PBP_transglycosylase"/>
</dbReference>
<dbReference type="GO" id="GO:0006508">
    <property type="term" value="P:proteolysis"/>
    <property type="evidence" value="ECO:0007669"/>
    <property type="project" value="UniProtKB-KW"/>
</dbReference>
<dbReference type="Gene3D" id="2.60.40.10">
    <property type="entry name" value="Immunoglobulins"/>
    <property type="match status" value="1"/>
</dbReference>
<keyword evidence="4" id="KW-1003">Cell membrane</keyword>
<keyword evidence="18" id="KW-1133">Transmembrane helix</keyword>
<dbReference type="Pfam" id="PF00912">
    <property type="entry name" value="Transgly"/>
    <property type="match status" value="1"/>
</dbReference>
<evidence type="ECO:0000256" key="15">
    <source>
        <dbReference type="ARBA" id="ARBA00034000"/>
    </source>
</evidence>
<keyword evidence="12 18" id="KW-0472">Membrane</keyword>
<comment type="similarity">
    <text evidence="2">In the C-terminal section; belongs to the transpeptidase family.</text>
</comment>
<dbReference type="GO" id="GO:0009252">
    <property type="term" value="P:peptidoglycan biosynthetic process"/>
    <property type="evidence" value="ECO:0007669"/>
    <property type="project" value="UniProtKB-KW"/>
</dbReference>
<keyword evidence="13" id="KW-0511">Multifunctional enzyme</keyword>
<gene>
    <name evidence="21" type="ORF">A2886_02510</name>
</gene>
<organism evidence="21 22">
    <name type="scientific">candidate division WWE3 bacterium RIFCSPHIGHO2_01_FULL_42_13</name>
    <dbReference type="NCBI Taxonomy" id="1802617"/>
    <lineage>
        <taxon>Bacteria</taxon>
        <taxon>Katanobacteria</taxon>
    </lineage>
</organism>
<evidence type="ECO:0000313" key="21">
    <source>
        <dbReference type="EMBL" id="OGC47634.1"/>
    </source>
</evidence>
<dbReference type="InterPro" id="IPR013783">
    <property type="entry name" value="Ig-like_fold"/>
</dbReference>
<dbReference type="GO" id="GO:0030288">
    <property type="term" value="C:outer membrane-bounded periplasmic space"/>
    <property type="evidence" value="ECO:0007669"/>
    <property type="project" value="TreeGrafter"/>
</dbReference>
<evidence type="ECO:0000256" key="7">
    <source>
        <dbReference type="ARBA" id="ARBA00022676"/>
    </source>
</evidence>
<feature type="transmembrane region" description="Helical" evidence="18">
    <location>
        <begin position="40"/>
        <end position="68"/>
    </location>
</feature>
<dbReference type="Proteomes" id="UP000176608">
    <property type="component" value="Unassembled WGS sequence"/>
</dbReference>
<evidence type="ECO:0000256" key="2">
    <source>
        <dbReference type="ARBA" id="ARBA00007090"/>
    </source>
</evidence>
<dbReference type="FunFam" id="1.10.3810.10:FF:000001">
    <property type="entry name" value="Penicillin-binding protein 1A"/>
    <property type="match status" value="1"/>
</dbReference>
<keyword evidence="5" id="KW-0121">Carboxypeptidase</keyword>
<dbReference type="Gene3D" id="1.10.3810.10">
    <property type="entry name" value="Biosynthetic peptidoglycan transglycosylase-like"/>
    <property type="match status" value="1"/>
</dbReference>
<dbReference type="SUPFAM" id="SSF56601">
    <property type="entry name" value="beta-lactamase/transpeptidase-like"/>
    <property type="match status" value="1"/>
</dbReference>
<evidence type="ECO:0000256" key="9">
    <source>
        <dbReference type="ARBA" id="ARBA00022801"/>
    </source>
</evidence>
<accession>A0A1F4URR4</accession>
<evidence type="ECO:0000256" key="1">
    <source>
        <dbReference type="ARBA" id="ARBA00004236"/>
    </source>
</evidence>
<dbReference type="GO" id="GO:0009002">
    <property type="term" value="F:serine-type D-Ala-D-Ala carboxypeptidase activity"/>
    <property type="evidence" value="ECO:0007669"/>
    <property type="project" value="UniProtKB-EC"/>
</dbReference>
<dbReference type="InterPro" id="IPR012338">
    <property type="entry name" value="Beta-lactam/transpept-like"/>
</dbReference>
<evidence type="ECO:0000256" key="11">
    <source>
        <dbReference type="ARBA" id="ARBA00022984"/>
    </source>
</evidence>
<dbReference type="InterPro" id="IPR001460">
    <property type="entry name" value="PCN-bd_Tpept"/>
</dbReference>
<dbReference type="GO" id="GO:0071555">
    <property type="term" value="P:cell wall organization"/>
    <property type="evidence" value="ECO:0007669"/>
    <property type="project" value="UniProtKB-KW"/>
</dbReference>
<dbReference type="SUPFAM" id="SSF53955">
    <property type="entry name" value="Lysozyme-like"/>
    <property type="match status" value="1"/>
</dbReference>
<keyword evidence="11" id="KW-0573">Peptidoglycan synthesis</keyword>
<evidence type="ECO:0000313" key="22">
    <source>
        <dbReference type="Proteomes" id="UP000176608"/>
    </source>
</evidence>
<keyword evidence="8" id="KW-0808">Transferase</keyword>
<evidence type="ECO:0000256" key="14">
    <source>
        <dbReference type="ARBA" id="ARBA00023316"/>
    </source>
</evidence>
<dbReference type="InterPro" id="IPR023346">
    <property type="entry name" value="Lysozyme-like_dom_sf"/>
</dbReference>
<protein>
    <submittedName>
        <fullName evidence="21">Uncharacterized protein</fullName>
    </submittedName>
</protein>
<evidence type="ECO:0000256" key="12">
    <source>
        <dbReference type="ARBA" id="ARBA00023136"/>
    </source>
</evidence>
<feature type="region of interest" description="Disordered" evidence="17">
    <location>
        <begin position="861"/>
        <end position="882"/>
    </location>
</feature>
<evidence type="ECO:0000256" key="10">
    <source>
        <dbReference type="ARBA" id="ARBA00022960"/>
    </source>
</evidence>
<proteinExistence type="inferred from homology"/>
<comment type="catalytic activity">
    <reaction evidence="16">
        <text>[GlcNAc-(1-&gt;4)-Mur2Ac(oyl-L-Ala-gamma-D-Glu-L-Lys-D-Ala-D-Ala)](n)-di-trans,octa-cis-undecaprenyl diphosphate + beta-D-GlcNAc-(1-&gt;4)-Mur2Ac(oyl-L-Ala-gamma-D-Glu-L-Lys-D-Ala-D-Ala)-di-trans,octa-cis-undecaprenyl diphosphate = [GlcNAc-(1-&gt;4)-Mur2Ac(oyl-L-Ala-gamma-D-Glu-L-Lys-D-Ala-D-Ala)](n+1)-di-trans,octa-cis-undecaprenyl diphosphate + di-trans,octa-cis-undecaprenyl diphosphate + H(+)</text>
        <dbReference type="Rhea" id="RHEA:23708"/>
        <dbReference type="Rhea" id="RHEA-COMP:9602"/>
        <dbReference type="Rhea" id="RHEA-COMP:9603"/>
        <dbReference type="ChEBI" id="CHEBI:15378"/>
        <dbReference type="ChEBI" id="CHEBI:58405"/>
        <dbReference type="ChEBI" id="CHEBI:60033"/>
        <dbReference type="ChEBI" id="CHEBI:78435"/>
        <dbReference type="EC" id="2.4.99.28"/>
    </reaction>
</comment>
<evidence type="ECO:0000256" key="8">
    <source>
        <dbReference type="ARBA" id="ARBA00022679"/>
    </source>
</evidence>
<evidence type="ECO:0000259" key="19">
    <source>
        <dbReference type="Pfam" id="PF00905"/>
    </source>
</evidence>
<keyword evidence="10" id="KW-0133">Cell shape</keyword>
<feature type="domain" description="Penicillin-binding protein transpeptidase" evidence="19">
    <location>
        <begin position="366"/>
        <end position="657"/>
    </location>
</feature>
<sequence>MRRVNHFNSKFTVNTAKARRHFVKAKKLVLAARTDRKKMLLLLTYLSSFALGAVLVGIVLTFIVLAIFSRDLPNPNRLLTRGEELSTKLLDRNGQPIYEVYGEKNRSLIELKDISPHLVHATLAVEDSNFYLHRGVSLRGMVRALWNTFTGQGLQGGSTLTQQVVKNALLTQDRTVTRKLKELVLSLQLEGRYKKDEILQMYLNETPYGGQSYGALTASKAYFNKNPSELSTAEGAFLAGLPQSPTKYSPYSSDPAVGLERKNYVLYLMNERGWTDNDGKRHYLSDEEYQAALAEDLKFEPAAVSFKAPHFVFFVKEELAKRYGEEFVEQAGLQVTTTLDLELQESLQQIVKEEVEDAASVNVNNGAAVAIDPQTGQILAMVGSKDYFADSYPEGCISGITGENSCLFEPNLNVTVAKRQPGSSIKPITYATMLSQGYTAAYPFLDVPTIFRGADGGKDYVPANYDGQFRGPMSLRKSLGNSLNIPAVKAVSIVGVDQMIKTAQKLGITTFDNPQRYGPAITLGGGETKLLEMTGAFATFGAGGVYRQPNPILEVKDANGTILYSWRDTGGERAVSEEVAFLISDILSDDGARSDVFGAGSLLYIGGQDVAVKTGTTDDKRDNYALGFTKEMAVGVWVGNNNNDPMYAVASGVSGATPIWRRAMLDAIKDKKPNDFVAPEDVKKFEVDSLTGMLPYEDFDKKNEWFIVGTEPTSVSDWYQTLEVCKADGKIANKACKDAEDTEENNYIGIQAEMLEWQTDVDAWVSENFSGKDEYFPPMMESGLEYDGDDPEEGDPTVRIVGVKDGQTVPRNFRLKVEVSTVRDIENVRVFLDGNEVTKDKSYPYGYNFTFDGSQTGSHEFRAEAEDDEGGKGDHSIRLTVL</sequence>
<comment type="subcellular location">
    <subcellularLocation>
        <location evidence="1">Cell membrane</location>
    </subcellularLocation>
</comment>
<comment type="catalytic activity">
    <reaction evidence="15">
        <text>Preferential cleavage: (Ac)2-L-Lys-D-Ala-|-D-Ala. Also transpeptidation of peptidyl-alanyl moieties that are N-acyl substituents of D-alanine.</text>
        <dbReference type="EC" id="3.4.16.4"/>
    </reaction>
</comment>
<feature type="domain" description="Glycosyl transferase family 51" evidence="20">
    <location>
        <begin position="94"/>
        <end position="269"/>
    </location>
</feature>
<dbReference type="InterPro" id="IPR050396">
    <property type="entry name" value="Glycosyltr_51/Transpeptidase"/>
</dbReference>
<dbReference type="PANTHER" id="PTHR32282">
    <property type="entry name" value="BINDING PROTEIN TRANSPEPTIDASE, PUTATIVE-RELATED"/>
    <property type="match status" value="1"/>
</dbReference>
<evidence type="ECO:0000256" key="17">
    <source>
        <dbReference type="SAM" id="MobiDB-lite"/>
    </source>
</evidence>
<dbReference type="GO" id="GO:0008658">
    <property type="term" value="F:penicillin binding"/>
    <property type="evidence" value="ECO:0007669"/>
    <property type="project" value="InterPro"/>
</dbReference>
<keyword evidence="14" id="KW-0961">Cell wall biogenesis/degradation</keyword>
<dbReference type="PANTHER" id="PTHR32282:SF11">
    <property type="entry name" value="PENICILLIN-BINDING PROTEIN 1B"/>
    <property type="match status" value="1"/>
</dbReference>